<dbReference type="AlphaFoldDB" id="A0A2S6CF65"/>
<dbReference type="Proteomes" id="UP000237631">
    <property type="component" value="Unassembled WGS sequence"/>
</dbReference>
<reference evidence="2" key="1">
    <citation type="journal article" date="2017" name="bioRxiv">
        <title>Conservation of a gene cluster reveals novel cercosporin biosynthetic mechanisms and extends production to the genus Colletotrichum.</title>
        <authorList>
            <person name="de Jonge R."/>
            <person name="Ebert M.K."/>
            <person name="Huitt-Roehl C.R."/>
            <person name="Pal P."/>
            <person name="Suttle J.C."/>
            <person name="Spanner R.E."/>
            <person name="Neubauer J.D."/>
            <person name="Jurick W.M.II."/>
            <person name="Stott K.A."/>
            <person name="Secor G.A."/>
            <person name="Thomma B.P.H.J."/>
            <person name="Van de Peer Y."/>
            <person name="Townsend C.A."/>
            <person name="Bolton M.D."/>
        </authorList>
    </citation>
    <scope>NUCLEOTIDE SEQUENCE [LARGE SCALE GENOMIC DNA]</scope>
    <source>
        <strain evidence="2">CBS538.71</strain>
    </source>
</reference>
<evidence type="ECO:0008006" key="3">
    <source>
        <dbReference type="Google" id="ProtNLM"/>
    </source>
</evidence>
<comment type="caution">
    <text evidence="1">The sequence shown here is derived from an EMBL/GenBank/DDBJ whole genome shotgun (WGS) entry which is preliminary data.</text>
</comment>
<accession>A0A2S6CF65</accession>
<protein>
    <recommendedName>
        <fullName evidence="3">C2H2-type domain-containing protein</fullName>
    </recommendedName>
</protein>
<dbReference type="InterPro" id="IPR036236">
    <property type="entry name" value="Znf_C2H2_sf"/>
</dbReference>
<dbReference type="SUPFAM" id="SSF57667">
    <property type="entry name" value="beta-beta-alpha zinc fingers"/>
    <property type="match status" value="1"/>
</dbReference>
<evidence type="ECO:0000313" key="1">
    <source>
        <dbReference type="EMBL" id="PPJ58353.1"/>
    </source>
</evidence>
<proteinExistence type="predicted"/>
<dbReference type="EMBL" id="PNEN01000465">
    <property type="protein sequence ID" value="PPJ58353.1"/>
    <property type="molecule type" value="Genomic_DNA"/>
</dbReference>
<sequence length="74" mass="8807">MLEQLEDIDKKRKLHEVEYAKMNNARQRPRTLKREAEALASKKYHCDHCNYSAVNATVLRIHESSDRHMRAKEN</sequence>
<gene>
    <name evidence="1" type="ORF">CBER1_04495</name>
</gene>
<organism evidence="1 2">
    <name type="scientific">Cercospora berteroae</name>
    <dbReference type="NCBI Taxonomy" id="357750"/>
    <lineage>
        <taxon>Eukaryota</taxon>
        <taxon>Fungi</taxon>
        <taxon>Dikarya</taxon>
        <taxon>Ascomycota</taxon>
        <taxon>Pezizomycotina</taxon>
        <taxon>Dothideomycetes</taxon>
        <taxon>Dothideomycetidae</taxon>
        <taxon>Mycosphaerellales</taxon>
        <taxon>Mycosphaerellaceae</taxon>
        <taxon>Cercospora</taxon>
    </lineage>
</organism>
<name>A0A2S6CF65_9PEZI</name>
<evidence type="ECO:0000313" key="2">
    <source>
        <dbReference type="Proteomes" id="UP000237631"/>
    </source>
</evidence>
<keyword evidence="2" id="KW-1185">Reference proteome</keyword>